<feature type="compositionally biased region" description="Polar residues" evidence="4">
    <location>
        <begin position="529"/>
        <end position="538"/>
    </location>
</feature>
<feature type="region of interest" description="Disordered" evidence="4">
    <location>
        <begin position="528"/>
        <end position="555"/>
    </location>
</feature>
<evidence type="ECO:0000259" key="5">
    <source>
        <dbReference type="Pfam" id="PF12012"/>
    </source>
</evidence>
<proteinExistence type="predicted"/>
<sequence>MNYNNWIGGMPDPGFLDTDSIHLDDLFIQSQALKNEAGTKSKDDDSGISTGLNSDAGASSPESATYADTTPLLSIKQEATESLQMGMPLPTLSSPETAQLSDSYYSNHSSSPETERTGSKKTAYNEKWGVKVLKAWAIENQEQSDFENLPPDELNAILAKFWSEVRKSNGDYYGRNSLFNLRAMINKHLKGKPYSVPFDIVTDERFRSSNERLEKQLKLLKGIGRTITHKQPISIGDLRRMYDSGVLGTSNPLSLLRKVWFEITLHFCHKGSESQEKLLKSSFEIYRDASGRAYVSRGRPHQNRGEIDDVRMYETGGDLCPVKSYQLYLMKLHPLQPRLFQQPRRKATPDSPMWYGKAPIGEKALQQMMANISAAAKLSKRYTNHCVRTTALEQFSTSRRVRPAQSSSVGSSPNSSPKMSSPEQSSSRTSPVVQSPQMSPRQSLQLKAAQHAAQYQQSLQAYAQNQIMEHSLNQMKQNISQLNSFLAPQSAHSINPLSSMGVDPLYDAPPATPVYHADEIEAGQHMSAHMSSPTNMSFDSGASSPNSRASSEHRDSICKISSEDLLNFQASAEAQALMLQSLNSLQPQDIQERIAAMGSLFGLDADPFSINLKHISSLSGLGSGSPVSC</sequence>
<feature type="region of interest" description="Disordered" evidence="4">
    <location>
        <begin position="394"/>
        <end position="449"/>
    </location>
</feature>
<feature type="compositionally biased region" description="Polar residues" evidence="4">
    <location>
        <begin position="47"/>
        <end position="71"/>
    </location>
</feature>
<feature type="domain" description="ZMYM2-like/QRICH1 C-terminal" evidence="5">
    <location>
        <begin position="240"/>
        <end position="373"/>
    </location>
</feature>
<dbReference type="InterPro" id="IPR021893">
    <property type="entry name" value="ZMYM2-like_C"/>
</dbReference>
<name>E4YGN2_OIKDI</name>
<evidence type="ECO:0000256" key="1">
    <source>
        <dbReference type="ARBA" id="ARBA00022499"/>
    </source>
</evidence>
<dbReference type="PANTHER" id="PTHR21446:SF12">
    <property type="entry name" value="POTASSIUM CHANNEL TETRAMERIZATION DOMAIN CONTAINING 1"/>
    <property type="match status" value="1"/>
</dbReference>
<feature type="compositionally biased region" description="Low complexity" evidence="4">
    <location>
        <begin position="540"/>
        <end position="549"/>
    </location>
</feature>
<feature type="region of interest" description="Disordered" evidence="4">
    <location>
        <begin position="35"/>
        <end position="71"/>
    </location>
</feature>
<feature type="compositionally biased region" description="Polar residues" evidence="4">
    <location>
        <begin position="91"/>
        <end position="100"/>
    </location>
</feature>
<keyword evidence="1" id="KW-1017">Isopeptide bond</keyword>
<evidence type="ECO:0000256" key="4">
    <source>
        <dbReference type="SAM" id="MobiDB-lite"/>
    </source>
</evidence>
<evidence type="ECO:0000256" key="2">
    <source>
        <dbReference type="ARBA" id="ARBA00022553"/>
    </source>
</evidence>
<dbReference type="PANTHER" id="PTHR21446">
    <property type="entry name" value="DUF3504 DOMAIN-CONTAINING PROTEIN"/>
    <property type="match status" value="1"/>
</dbReference>
<feature type="compositionally biased region" description="Low complexity" evidence="4">
    <location>
        <begin position="403"/>
        <end position="430"/>
    </location>
</feature>
<keyword evidence="3" id="KW-0832">Ubl conjugation</keyword>
<dbReference type="InterPro" id="IPR057926">
    <property type="entry name" value="QRICH1_dom"/>
</dbReference>
<organism evidence="7">
    <name type="scientific">Oikopleura dioica</name>
    <name type="common">Tunicate</name>
    <dbReference type="NCBI Taxonomy" id="34765"/>
    <lineage>
        <taxon>Eukaryota</taxon>
        <taxon>Metazoa</taxon>
        <taxon>Chordata</taxon>
        <taxon>Tunicata</taxon>
        <taxon>Appendicularia</taxon>
        <taxon>Copelata</taxon>
        <taxon>Oikopleuridae</taxon>
        <taxon>Oikopleura</taxon>
    </lineage>
</organism>
<feature type="region of interest" description="Disordered" evidence="4">
    <location>
        <begin position="86"/>
        <end position="121"/>
    </location>
</feature>
<protein>
    <submittedName>
        <fullName evidence="7">Uncharacterized protein</fullName>
    </submittedName>
</protein>
<dbReference type="EMBL" id="FN654529">
    <property type="protein sequence ID" value="CBY34656.1"/>
    <property type="molecule type" value="Genomic_DNA"/>
</dbReference>
<dbReference type="Pfam" id="PF12012">
    <property type="entry name" value="DUF3504"/>
    <property type="match status" value="1"/>
</dbReference>
<dbReference type="Pfam" id="PF25561">
    <property type="entry name" value="QRICH1"/>
    <property type="match status" value="1"/>
</dbReference>
<evidence type="ECO:0000256" key="3">
    <source>
        <dbReference type="ARBA" id="ARBA00022843"/>
    </source>
</evidence>
<keyword evidence="2" id="KW-0597">Phosphoprotein</keyword>
<evidence type="ECO:0000313" key="7">
    <source>
        <dbReference type="EMBL" id="CBY34656.1"/>
    </source>
</evidence>
<dbReference type="AlphaFoldDB" id="E4YGN2"/>
<evidence type="ECO:0000259" key="6">
    <source>
        <dbReference type="Pfam" id="PF25561"/>
    </source>
</evidence>
<gene>
    <name evidence="7" type="ORF">GSOID_T00024687001</name>
</gene>
<dbReference type="InterPro" id="IPR052787">
    <property type="entry name" value="MAVS"/>
</dbReference>
<dbReference type="Proteomes" id="UP000011014">
    <property type="component" value="Unassembled WGS sequence"/>
</dbReference>
<feature type="compositionally biased region" description="Low complexity" evidence="4">
    <location>
        <begin position="101"/>
        <end position="111"/>
    </location>
</feature>
<feature type="compositionally biased region" description="Polar residues" evidence="4">
    <location>
        <begin position="431"/>
        <end position="441"/>
    </location>
</feature>
<feature type="domain" description="QRICH1-like" evidence="6">
    <location>
        <begin position="143"/>
        <end position="218"/>
    </location>
</feature>
<reference evidence="7" key="1">
    <citation type="journal article" date="2010" name="Science">
        <title>Plasticity of animal genome architecture unmasked by rapid evolution of a pelagic tunicate.</title>
        <authorList>
            <person name="Denoeud F."/>
            <person name="Henriet S."/>
            <person name="Mungpakdee S."/>
            <person name="Aury J.M."/>
            <person name="Da Silva C."/>
            <person name="Brinkmann H."/>
            <person name="Mikhaleva J."/>
            <person name="Olsen L.C."/>
            <person name="Jubin C."/>
            <person name="Canestro C."/>
            <person name="Bouquet J.M."/>
            <person name="Danks G."/>
            <person name="Poulain J."/>
            <person name="Campsteijn C."/>
            <person name="Adamski M."/>
            <person name="Cross I."/>
            <person name="Yadetie F."/>
            <person name="Muffato M."/>
            <person name="Louis A."/>
            <person name="Butcher S."/>
            <person name="Tsagkogeorga G."/>
            <person name="Konrad A."/>
            <person name="Singh S."/>
            <person name="Jensen M.F."/>
            <person name="Cong E.H."/>
            <person name="Eikeseth-Otteraa H."/>
            <person name="Noel B."/>
            <person name="Anthouard V."/>
            <person name="Porcel B.M."/>
            <person name="Kachouri-Lafond R."/>
            <person name="Nishino A."/>
            <person name="Ugolini M."/>
            <person name="Chourrout P."/>
            <person name="Nishida H."/>
            <person name="Aasland R."/>
            <person name="Huzurbazar S."/>
            <person name="Westhof E."/>
            <person name="Delsuc F."/>
            <person name="Lehrach H."/>
            <person name="Reinhardt R."/>
            <person name="Weissenbach J."/>
            <person name="Roy S.W."/>
            <person name="Artiguenave F."/>
            <person name="Postlethwait J.H."/>
            <person name="Manak J.R."/>
            <person name="Thompson E.M."/>
            <person name="Jaillon O."/>
            <person name="Du Pasquier L."/>
            <person name="Boudinot P."/>
            <person name="Liberles D.A."/>
            <person name="Volff J.N."/>
            <person name="Philippe H."/>
            <person name="Lenhard B."/>
            <person name="Roest Crollius H."/>
            <person name="Wincker P."/>
            <person name="Chourrout D."/>
        </authorList>
    </citation>
    <scope>NUCLEOTIDE SEQUENCE [LARGE SCALE GENOMIC DNA]</scope>
</reference>
<accession>E4YGN2</accession>